<accession>A0A0E9VHG7</accession>
<name>A0A0E9VHG7_ANGAN</name>
<dbReference type="EMBL" id="GBXM01031722">
    <property type="protein sequence ID" value="JAH76855.1"/>
    <property type="molecule type" value="Transcribed_RNA"/>
</dbReference>
<evidence type="ECO:0000313" key="1">
    <source>
        <dbReference type="EMBL" id="JAH76855.1"/>
    </source>
</evidence>
<reference evidence="1" key="2">
    <citation type="journal article" date="2015" name="Fish Shellfish Immunol.">
        <title>Early steps in the European eel (Anguilla anguilla)-Vibrio vulnificus interaction in the gills: Role of the RtxA13 toxin.</title>
        <authorList>
            <person name="Callol A."/>
            <person name="Pajuelo D."/>
            <person name="Ebbesson L."/>
            <person name="Teles M."/>
            <person name="MacKenzie S."/>
            <person name="Amaro C."/>
        </authorList>
    </citation>
    <scope>NUCLEOTIDE SEQUENCE</scope>
</reference>
<organism evidence="1">
    <name type="scientific">Anguilla anguilla</name>
    <name type="common">European freshwater eel</name>
    <name type="synonym">Muraena anguilla</name>
    <dbReference type="NCBI Taxonomy" id="7936"/>
    <lineage>
        <taxon>Eukaryota</taxon>
        <taxon>Metazoa</taxon>
        <taxon>Chordata</taxon>
        <taxon>Craniata</taxon>
        <taxon>Vertebrata</taxon>
        <taxon>Euteleostomi</taxon>
        <taxon>Actinopterygii</taxon>
        <taxon>Neopterygii</taxon>
        <taxon>Teleostei</taxon>
        <taxon>Anguilliformes</taxon>
        <taxon>Anguillidae</taxon>
        <taxon>Anguilla</taxon>
    </lineage>
</organism>
<proteinExistence type="predicted"/>
<protein>
    <submittedName>
        <fullName evidence="1">Uncharacterized protein</fullName>
    </submittedName>
</protein>
<reference evidence="1" key="1">
    <citation type="submission" date="2014-11" db="EMBL/GenBank/DDBJ databases">
        <authorList>
            <person name="Amaro Gonzalez C."/>
        </authorList>
    </citation>
    <scope>NUCLEOTIDE SEQUENCE</scope>
</reference>
<sequence>MLKLETIFCRY</sequence>